<proteinExistence type="predicted"/>
<dbReference type="PIRSF" id="PIRSF006603">
    <property type="entry name" value="DinF"/>
    <property type="match status" value="1"/>
</dbReference>
<evidence type="ECO:0000256" key="1">
    <source>
        <dbReference type="ARBA" id="ARBA00004651"/>
    </source>
</evidence>
<dbReference type="AlphaFoldDB" id="A0A917MY85"/>
<protein>
    <recommendedName>
        <fullName evidence="9">Multidrug-efflux transporter</fullName>
    </recommendedName>
</protein>
<feature type="transmembrane region" description="Helical" evidence="10">
    <location>
        <begin position="312"/>
        <end position="335"/>
    </location>
</feature>
<name>A0A917MY85_9BACT</name>
<evidence type="ECO:0000256" key="4">
    <source>
        <dbReference type="ARBA" id="ARBA00022475"/>
    </source>
</evidence>
<dbReference type="RefSeq" id="WP_188956488.1">
    <property type="nucleotide sequence ID" value="NZ_BMIB01000004.1"/>
</dbReference>
<keyword evidence="8 10" id="KW-0472">Membrane</keyword>
<evidence type="ECO:0000256" key="8">
    <source>
        <dbReference type="ARBA" id="ARBA00023136"/>
    </source>
</evidence>
<dbReference type="InterPro" id="IPR002528">
    <property type="entry name" value="MATE_fam"/>
</dbReference>
<evidence type="ECO:0000256" key="7">
    <source>
        <dbReference type="ARBA" id="ARBA00023065"/>
    </source>
</evidence>
<dbReference type="GO" id="GO:0042910">
    <property type="term" value="F:xenobiotic transmembrane transporter activity"/>
    <property type="evidence" value="ECO:0007669"/>
    <property type="project" value="InterPro"/>
</dbReference>
<comment type="subcellular location">
    <subcellularLocation>
        <location evidence="1">Cell membrane</location>
        <topology evidence="1">Multi-pass membrane protein</topology>
    </subcellularLocation>
</comment>
<feature type="transmembrane region" description="Helical" evidence="10">
    <location>
        <begin position="157"/>
        <end position="176"/>
    </location>
</feature>
<evidence type="ECO:0000256" key="5">
    <source>
        <dbReference type="ARBA" id="ARBA00022692"/>
    </source>
</evidence>
<evidence type="ECO:0000256" key="6">
    <source>
        <dbReference type="ARBA" id="ARBA00022989"/>
    </source>
</evidence>
<dbReference type="GO" id="GO:0005886">
    <property type="term" value="C:plasma membrane"/>
    <property type="evidence" value="ECO:0007669"/>
    <property type="project" value="UniProtKB-SubCell"/>
</dbReference>
<evidence type="ECO:0000313" key="11">
    <source>
        <dbReference type="EMBL" id="GGH77698.1"/>
    </source>
</evidence>
<dbReference type="EMBL" id="BMIB01000004">
    <property type="protein sequence ID" value="GGH77698.1"/>
    <property type="molecule type" value="Genomic_DNA"/>
</dbReference>
<feature type="transmembrane region" description="Helical" evidence="10">
    <location>
        <begin position="271"/>
        <end position="291"/>
    </location>
</feature>
<dbReference type="GO" id="GO:0015297">
    <property type="term" value="F:antiporter activity"/>
    <property type="evidence" value="ECO:0007669"/>
    <property type="project" value="UniProtKB-KW"/>
</dbReference>
<feature type="transmembrane region" description="Helical" evidence="10">
    <location>
        <begin position="414"/>
        <end position="432"/>
    </location>
</feature>
<feature type="transmembrane region" description="Helical" evidence="10">
    <location>
        <begin position="86"/>
        <end position="109"/>
    </location>
</feature>
<reference evidence="11" key="2">
    <citation type="submission" date="2020-09" db="EMBL/GenBank/DDBJ databases">
        <authorList>
            <person name="Sun Q."/>
            <person name="Zhou Y."/>
        </authorList>
    </citation>
    <scope>NUCLEOTIDE SEQUENCE</scope>
    <source>
        <strain evidence="11">CGMCC 1.15290</strain>
    </source>
</reference>
<evidence type="ECO:0000313" key="12">
    <source>
        <dbReference type="Proteomes" id="UP000627292"/>
    </source>
</evidence>
<reference evidence="11" key="1">
    <citation type="journal article" date="2014" name="Int. J. Syst. Evol. Microbiol.">
        <title>Complete genome sequence of Corynebacterium casei LMG S-19264T (=DSM 44701T), isolated from a smear-ripened cheese.</title>
        <authorList>
            <consortium name="US DOE Joint Genome Institute (JGI-PGF)"/>
            <person name="Walter F."/>
            <person name="Albersmeier A."/>
            <person name="Kalinowski J."/>
            <person name="Ruckert C."/>
        </authorList>
    </citation>
    <scope>NUCLEOTIDE SEQUENCE</scope>
    <source>
        <strain evidence="11">CGMCC 1.15290</strain>
    </source>
</reference>
<keyword evidence="7" id="KW-0406">Ion transport</keyword>
<dbReference type="PANTHER" id="PTHR43298:SF2">
    <property type="entry name" value="FMN_FAD EXPORTER YEEO-RELATED"/>
    <property type="match status" value="1"/>
</dbReference>
<dbReference type="PANTHER" id="PTHR43298">
    <property type="entry name" value="MULTIDRUG RESISTANCE PROTEIN NORM-RELATED"/>
    <property type="match status" value="1"/>
</dbReference>
<feature type="transmembrane region" description="Helical" evidence="10">
    <location>
        <begin position="42"/>
        <end position="65"/>
    </location>
</feature>
<sequence length="446" mass="48399">MAIRNEAYKTWRLSGPIILGELTQIALGIIDNAMVGAISYKHLAAASLVNSVMNIPFVLGIGLTMSVSQTVSMAHGRRDGQKVSHYLFNGFWLCTIASVLIACGLHFGSNILFHLGQDTTVAALAVPYLLVMGWSTVPMLMFMALKQFTDGLELTRTAMVLSLLALPLNIGINWLLVYGNWGFPRWELVGAGVGTLITRIVILIALAVVILIHPRFKRYIAVRKNQWLLKWYTVKELLHIGVPSSLQAGMESGAFAISGIIIGTLGAVQQAAHHVALSCAAFTFMVSLGLAQGGSIRTSNAWGRNNWKEIDLIGRSTLISGVCYGIVCAIFFVAMRNTLPLAFNNDVAVVTLTGTLMLYAAVFQISDATQAIGVGLCRGIKDVQIPTLYVALAYWVLGIPIGCLMAFTLKLGAAGMWIGFVSGLTFSSLLLNKRFFKMIRTRRKLA</sequence>
<accession>A0A917MY85</accession>
<gene>
    <name evidence="11" type="primary">norM</name>
    <name evidence="11" type="ORF">GCM10011379_44440</name>
</gene>
<feature type="transmembrane region" description="Helical" evidence="10">
    <location>
        <begin position="12"/>
        <end position="30"/>
    </location>
</feature>
<keyword evidence="6 10" id="KW-1133">Transmembrane helix</keyword>
<evidence type="ECO:0000256" key="10">
    <source>
        <dbReference type="SAM" id="Phobius"/>
    </source>
</evidence>
<dbReference type="Proteomes" id="UP000627292">
    <property type="component" value="Unassembled WGS sequence"/>
</dbReference>
<keyword evidence="2" id="KW-0813">Transport</keyword>
<comment type="caution">
    <text evidence="11">The sequence shown here is derived from an EMBL/GenBank/DDBJ whole genome shotgun (WGS) entry which is preliminary data.</text>
</comment>
<evidence type="ECO:0000256" key="2">
    <source>
        <dbReference type="ARBA" id="ARBA00022448"/>
    </source>
</evidence>
<feature type="transmembrane region" description="Helical" evidence="10">
    <location>
        <begin position="347"/>
        <end position="366"/>
    </location>
</feature>
<keyword evidence="12" id="KW-1185">Reference proteome</keyword>
<keyword evidence="3" id="KW-0050">Antiport</keyword>
<dbReference type="CDD" id="cd13131">
    <property type="entry name" value="MATE_NorM_like"/>
    <property type="match status" value="1"/>
</dbReference>
<evidence type="ECO:0000256" key="3">
    <source>
        <dbReference type="ARBA" id="ARBA00022449"/>
    </source>
</evidence>
<feature type="transmembrane region" description="Helical" evidence="10">
    <location>
        <begin position="237"/>
        <end position="265"/>
    </location>
</feature>
<keyword evidence="4" id="KW-1003">Cell membrane</keyword>
<dbReference type="GO" id="GO:0006811">
    <property type="term" value="P:monoatomic ion transport"/>
    <property type="evidence" value="ECO:0007669"/>
    <property type="project" value="UniProtKB-KW"/>
</dbReference>
<organism evidence="11 12">
    <name type="scientific">Filimonas zeae</name>
    <dbReference type="NCBI Taxonomy" id="1737353"/>
    <lineage>
        <taxon>Bacteria</taxon>
        <taxon>Pseudomonadati</taxon>
        <taxon>Bacteroidota</taxon>
        <taxon>Chitinophagia</taxon>
        <taxon>Chitinophagales</taxon>
        <taxon>Chitinophagaceae</taxon>
        <taxon>Filimonas</taxon>
    </lineage>
</organism>
<feature type="transmembrane region" description="Helical" evidence="10">
    <location>
        <begin position="387"/>
        <end position="408"/>
    </location>
</feature>
<dbReference type="NCBIfam" id="TIGR00797">
    <property type="entry name" value="matE"/>
    <property type="match status" value="1"/>
</dbReference>
<dbReference type="InterPro" id="IPR048279">
    <property type="entry name" value="MdtK-like"/>
</dbReference>
<feature type="transmembrane region" description="Helical" evidence="10">
    <location>
        <begin position="121"/>
        <end position="145"/>
    </location>
</feature>
<keyword evidence="5 10" id="KW-0812">Transmembrane</keyword>
<evidence type="ECO:0000256" key="9">
    <source>
        <dbReference type="ARBA" id="ARBA00031636"/>
    </source>
</evidence>
<dbReference type="InterPro" id="IPR050222">
    <property type="entry name" value="MATE_MdtK"/>
</dbReference>
<dbReference type="Pfam" id="PF01554">
    <property type="entry name" value="MatE"/>
    <property type="match status" value="2"/>
</dbReference>
<feature type="transmembrane region" description="Helical" evidence="10">
    <location>
        <begin position="196"/>
        <end position="216"/>
    </location>
</feature>